<keyword evidence="2" id="KW-0812">Transmembrane</keyword>
<dbReference type="InterPro" id="IPR004345">
    <property type="entry name" value="TB2_DP1_HVA22"/>
</dbReference>
<evidence type="ECO:0000313" key="3">
    <source>
        <dbReference type="EMBL" id="GIQ88700.1"/>
    </source>
</evidence>
<dbReference type="EMBL" id="BDIP01004309">
    <property type="protein sequence ID" value="GIQ88700.1"/>
    <property type="molecule type" value="Genomic_DNA"/>
</dbReference>
<dbReference type="Pfam" id="PF03134">
    <property type="entry name" value="TB2_DP1_HVA22"/>
    <property type="match status" value="1"/>
</dbReference>
<feature type="transmembrane region" description="Helical" evidence="2">
    <location>
        <begin position="36"/>
        <end position="57"/>
    </location>
</feature>
<organism evidence="3 4">
    <name type="scientific">Kipferlia bialata</name>
    <dbReference type="NCBI Taxonomy" id="797122"/>
    <lineage>
        <taxon>Eukaryota</taxon>
        <taxon>Metamonada</taxon>
        <taxon>Carpediemonas-like organisms</taxon>
        <taxon>Kipferlia</taxon>
    </lineage>
</organism>
<comment type="similarity">
    <text evidence="1">Belongs to the DP1 family.</text>
</comment>
<accession>A0A9K3D5E0</accession>
<keyword evidence="2" id="KW-0472">Membrane</keyword>
<feature type="non-terminal residue" evidence="3">
    <location>
        <position position="1"/>
    </location>
</feature>
<proteinExistence type="inferred from homology"/>
<evidence type="ECO:0000256" key="2">
    <source>
        <dbReference type="SAM" id="Phobius"/>
    </source>
</evidence>
<dbReference type="OrthoDB" id="10009287at2759"/>
<sequence>DGYFFFSKPLSAVCCYILPLYYSLQTVPTKKGNAKTRVIVTWMLMGLLSLIEALMPIGRVHFYYEAKIALCLWLVHPVSDGATLIYQAWIREWAAKYFNTATLDSTVGKYLGIGATALRKAVFTAFKTVTGHQLYTVEEAEEADWDKDLREKKQK</sequence>
<keyword evidence="2" id="KW-1133">Transmembrane helix</keyword>
<dbReference type="Proteomes" id="UP000265618">
    <property type="component" value="Unassembled WGS sequence"/>
</dbReference>
<name>A0A9K3D5E0_9EUKA</name>
<comment type="caution">
    <text evidence="3">The sequence shown here is derived from an EMBL/GenBank/DDBJ whole genome shotgun (WGS) entry which is preliminary data.</text>
</comment>
<dbReference type="AlphaFoldDB" id="A0A9K3D5E0"/>
<reference evidence="3 4" key="1">
    <citation type="journal article" date="2018" name="PLoS ONE">
        <title>The draft genome of Kipferlia bialata reveals reductive genome evolution in fornicate parasites.</title>
        <authorList>
            <person name="Tanifuji G."/>
            <person name="Takabayashi S."/>
            <person name="Kume K."/>
            <person name="Takagi M."/>
            <person name="Nakayama T."/>
            <person name="Kamikawa R."/>
            <person name="Inagaki Y."/>
            <person name="Hashimoto T."/>
        </authorList>
    </citation>
    <scope>NUCLEOTIDE SEQUENCE [LARGE SCALE GENOMIC DNA]</scope>
    <source>
        <strain evidence="3">NY0173</strain>
    </source>
</reference>
<keyword evidence="4" id="KW-1185">Reference proteome</keyword>
<evidence type="ECO:0000313" key="4">
    <source>
        <dbReference type="Proteomes" id="UP000265618"/>
    </source>
</evidence>
<evidence type="ECO:0000256" key="1">
    <source>
        <dbReference type="RuleBase" id="RU362006"/>
    </source>
</evidence>
<comment type="subcellular location">
    <subcellularLocation>
        <location evidence="1">Membrane</location>
        <topology evidence="1">Multi-pass membrane protein</topology>
    </subcellularLocation>
</comment>
<protein>
    <submittedName>
        <fullName evidence="3">TB2/DP1/HVA22-related protein</fullName>
    </submittedName>
</protein>
<dbReference type="PANTHER" id="PTHR12300">
    <property type="entry name" value="HVA22-LIKE PROTEINS"/>
    <property type="match status" value="1"/>
</dbReference>
<dbReference type="GO" id="GO:0016020">
    <property type="term" value="C:membrane"/>
    <property type="evidence" value="ECO:0007669"/>
    <property type="project" value="UniProtKB-SubCell"/>
</dbReference>
<gene>
    <name evidence="3" type="ORF">KIPB_011010</name>
</gene>